<protein>
    <submittedName>
        <fullName evidence="2">CoA-binding protein</fullName>
    </submittedName>
</protein>
<evidence type="ECO:0000313" key="2">
    <source>
        <dbReference type="EMBL" id="MFC4387555.1"/>
    </source>
</evidence>
<proteinExistence type="predicted"/>
<dbReference type="SUPFAM" id="SSF51735">
    <property type="entry name" value="NAD(P)-binding Rossmann-fold domains"/>
    <property type="match status" value="1"/>
</dbReference>
<accession>A0ABV8VU95</accession>
<keyword evidence="3" id="KW-1185">Reference proteome</keyword>
<dbReference type="Gene3D" id="3.40.50.720">
    <property type="entry name" value="NAD(P)-binding Rossmann-like Domain"/>
    <property type="match status" value="1"/>
</dbReference>
<dbReference type="InterPro" id="IPR003781">
    <property type="entry name" value="CoA-bd"/>
</dbReference>
<sequence length="136" mass="15591">MNFKTEKDLMKYMLQHTKTIAVIGLSDNPNRTSYQIAKAMQASGYRIIPVNPNATTVLGEKSYPSILDVDETFELVNVFRKPIYLEEIAADIVQTNAPFVWFQQGLFNENAKSFLEERKKYVIMNQCIKVAHSLLL</sequence>
<evidence type="ECO:0000313" key="3">
    <source>
        <dbReference type="Proteomes" id="UP001595880"/>
    </source>
</evidence>
<dbReference type="Proteomes" id="UP001595880">
    <property type="component" value="Unassembled WGS sequence"/>
</dbReference>
<organism evidence="2 3">
    <name type="scientific">Gracilibacillus marinus</name>
    <dbReference type="NCBI Taxonomy" id="630535"/>
    <lineage>
        <taxon>Bacteria</taxon>
        <taxon>Bacillati</taxon>
        <taxon>Bacillota</taxon>
        <taxon>Bacilli</taxon>
        <taxon>Bacillales</taxon>
        <taxon>Bacillaceae</taxon>
        <taxon>Gracilibacillus</taxon>
    </lineage>
</organism>
<evidence type="ECO:0000259" key="1">
    <source>
        <dbReference type="SMART" id="SM00881"/>
    </source>
</evidence>
<dbReference type="SMART" id="SM00881">
    <property type="entry name" value="CoA_binding"/>
    <property type="match status" value="1"/>
</dbReference>
<dbReference type="Pfam" id="PF13380">
    <property type="entry name" value="CoA_binding_2"/>
    <property type="match status" value="1"/>
</dbReference>
<comment type="caution">
    <text evidence="2">The sequence shown here is derived from an EMBL/GenBank/DDBJ whole genome shotgun (WGS) entry which is preliminary data.</text>
</comment>
<gene>
    <name evidence="2" type="ORF">ACFOZ1_06975</name>
</gene>
<reference evidence="3" key="1">
    <citation type="journal article" date="2019" name="Int. J. Syst. Evol. Microbiol.">
        <title>The Global Catalogue of Microorganisms (GCM) 10K type strain sequencing project: providing services to taxonomists for standard genome sequencing and annotation.</title>
        <authorList>
            <consortium name="The Broad Institute Genomics Platform"/>
            <consortium name="The Broad Institute Genome Sequencing Center for Infectious Disease"/>
            <person name="Wu L."/>
            <person name="Ma J."/>
        </authorList>
    </citation>
    <scope>NUCLEOTIDE SEQUENCE [LARGE SCALE GENOMIC DNA]</scope>
    <source>
        <strain evidence="3">KACC 14058</strain>
    </source>
</reference>
<dbReference type="PANTHER" id="PTHR33303">
    <property type="entry name" value="CYTOPLASMIC PROTEIN-RELATED"/>
    <property type="match status" value="1"/>
</dbReference>
<dbReference type="InterPro" id="IPR036291">
    <property type="entry name" value="NAD(P)-bd_dom_sf"/>
</dbReference>
<dbReference type="PANTHER" id="PTHR33303:SF2">
    <property type="entry name" value="COA-BINDING DOMAIN-CONTAINING PROTEIN"/>
    <property type="match status" value="1"/>
</dbReference>
<feature type="domain" description="CoA-binding" evidence="1">
    <location>
        <begin position="14"/>
        <end position="106"/>
    </location>
</feature>
<dbReference type="EMBL" id="JBHSDV010000001">
    <property type="protein sequence ID" value="MFC4387555.1"/>
    <property type="molecule type" value="Genomic_DNA"/>
</dbReference>
<name>A0ABV8VU95_9BACI</name>
<dbReference type="RefSeq" id="WP_390197552.1">
    <property type="nucleotide sequence ID" value="NZ_JBHSDV010000001.1"/>
</dbReference>